<protein>
    <recommendedName>
        <fullName evidence="4">Aspartate carbamoyltransferase catalytic subunit</fullName>
    </recommendedName>
</protein>
<dbReference type="EMBL" id="QGGW01000006">
    <property type="protein sequence ID" value="PWK59884.1"/>
    <property type="molecule type" value="Genomic_DNA"/>
</dbReference>
<organism evidence="2 3">
    <name type="scientific">Roseicyclus mahoneyensis</name>
    <dbReference type="NCBI Taxonomy" id="164332"/>
    <lineage>
        <taxon>Bacteria</taxon>
        <taxon>Pseudomonadati</taxon>
        <taxon>Pseudomonadota</taxon>
        <taxon>Alphaproteobacteria</taxon>
        <taxon>Rhodobacterales</taxon>
        <taxon>Roseobacteraceae</taxon>
        <taxon>Roseicyclus</taxon>
    </lineage>
</organism>
<evidence type="ECO:0000313" key="2">
    <source>
        <dbReference type="EMBL" id="PWK59884.1"/>
    </source>
</evidence>
<keyword evidence="3" id="KW-1185">Reference proteome</keyword>
<keyword evidence="1" id="KW-0472">Membrane</keyword>
<reference evidence="2 3" key="1">
    <citation type="submission" date="2018-05" db="EMBL/GenBank/DDBJ databases">
        <title>Genomic Encyclopedia of Type Strains, Phase IV (KMG-IV): sequencing the most valuable type-strain genomes for metagenomic binning, comparative biology and taxonomic classification.</title>
        <authorList>
            <person name="Goeker M."/>
        </authorList>
    </citation>
    <scope>NUCLEOTIDE SEQUENCE [LARGE SCALE GENOMIC DNA]</scope>
    <source>
        <strain evidence="2 3">DSM 16097</strain>
    </source>
</reference>
<dbReference type="OrthoDB" id="7875742at2"/>
<evidence type="ECO:0000313" key="3">
    <source>
        <dbReference type="Proteomes" id="UP000245708"/>
    </source>
</evidence>
<accession>A0A316GG78</accession>
<dbReference type="AlphaFoldDB" id="A0A316GG78"/>
<keyword evidence="1" id="KW-0812">Transmembrane</keyword>
<feature type="transmembrane region" description="Helical" evidence="1">
    <location>
        <begin position="148"/>
        <end position="166"/>
    </location>
</feature>
<dbReference type="Proteomes" id="UP000245708">
    <property type="component" value="Unassembled WGS sequence"/>
</dbReference>
<sequence length="167" mass="17853">MTDTLHIFAVTVAPDLRHTHLTRAEGLAPDLPPLTDWLGAEVDTGEIELFPVRDLGDMALSDYITMAFAPEAIPPQAQRKINALKGHVLLVPERALSEEPAPGKQATLIASVPLASADHVAELPKADVLTMPHPAPTLRPAPKRRGSLIWVLGALAVLALIVLILVT</sequence>
<gene>
    <name evidence="2" type="ORF">C7455_106172</name>
</gene>
<dbReference type="RefSeq" id="WP_109668996.1">
    <property type="nucleotide sequence ID" value="NZ_QGGW01000006.1"/>
</dbReference>
<keyword evidence="1" id="KW-1133">Transmembrane helix</keyword>
<comment type="caution">
    <text evidence="2">The sequence shown here is derived from an EMBL/GenBank/DDBJ whole genome shotgun (WGS) entry which is preliminary data.</text>
</comment>
<name>A0A316GG78_9RHOB</name>
<evidence type="ECO:0000256" key="1">
    <source>
        <dbReference type="SAM" id="Phobius"/>
    </source>
</evidence>
<evidence type="ECO:0008006" key="4">
    <source>
        <dbReference type="Google" id="ProtNLM"/>
    </source>
</evidence>
<proteinExistence type="predicted"/>